<dbReference type="PANTHER" id="PTHR37030">
    <property type="entry name" value="NUCLEOTIDYLTRANSFERASE"/>
    <property type="match status" value="1"/>
</dbReference>
<dbReference type="OrthoDB" id="40412at2157"/>
<dbReference type="HOGENOM" id="CLU_159724_1_0_2"/>
<keyword evidence="3" id="KW-1185">Reference proteome</keyword>
<organism evidence="2 3">
    <name type="scientific">Hyperthermus butylicus (strain DSM 5456 / JCM 9403 / PLM1-5)</name>
    <dbReference type="NCBI Taxonomy" id="415426"/>
    <lineage>
        <taxon>Archaea</taxon>
        <taxon>Thermoproteota</taxon>
        <taxon>Thermoprotei</taxon>
        <taxon>Desulfurococcales</taxon>
        <taxon>Pyrodictiaceae</taxon>
        <taxon>Hyperthermus</taxon>
    </lineage>
</organism>
<accession>A2BML6</accession>
<feature type="domain" description="Polymerase nucleotidyl transferase" evidence="1">
    <location>
        <begin position="28"/>
        <end position="86"/>
    </location>
</feature>
<evidence type="ECO:0000313" key="3">
    <source>
        <dbReference type="Proteomes" id="UP000002593"/>
    </source>
</evidence>
<dbReference type="InterPro" id="IPR002934">
    <property type="entry name" value="Polymerase_NTP_transf_dom"/>
</dbReference>
<dbReference type="AlphaFoldDB" id="A2BML6"/>
<dbReference type="InterPro" id="IPR043519">
    <property type="entry name" value="NT_sf"/>
</dbReference>
<dbReference type="eggNOG" id="arCOG01205">
    <property type="taxonomic scope" value="Archaea"/>
</dbReference>
<sequence>MSRSYSDVLLEVMLERASLLKSWRQLVKKAVDAIKEVCPEAHVYITGSIVKGEWIAASDIDLIIVLTREPDMREAARIIEHVWKKLGLLHTHPLEIHVTGPEGLERYKRKGVLVQLA</sequence>
<protein>
    <recommendedName>
        <fullName evidence="1">Polymerase nucleotidyl transferase domain-containing protein</fullName>
    </recommendedName>
</protein>
<evidence type="ECO:0000259" key="1">
    <source>
        <dbReference type="Pfam" id="PF01909"/>
    </source>
</evidence>
<dbReference type="GO" id="GO:0016779">
    <property type="term" value="F:nucleotidyltransferase activity"/>
    <property type="evidence" value="ECO:0007669"/>
    <property type="project" value="InterPro"/>
</dbReference>
<name>A2BML6_HYPBU</name>
<evidence type="ECO:0000313" key="2">
    <source>
        <dbReference type="EMBL" id="ABM81227.1"/>
    </source>
</evidence>
<dbReference type="SUPFAM" id="SSF81301">
    <property type="entry name" value="Nucleotidyltransferase"/>
    <property type="match status" value="1"/>
</dbReference>
<dbReference type="Gene3D" id="3.30.460.10">
    <property type="entry name" value="Beta Polymerase, domain 2"/>
    <property type="match status" value="1"/>
</dbReference>
<dbReference type="KEGG" id="hbu:Hbut_1403"/>
<dbReference type="Pfam" id="PF01909">
    <property type="entry name" value="NTP_transf_2"/>
    <property type="match status" value="1"/>
</dbReference>
<gene>
    <name evidence="2" type="ordered locus">Hbut_1403</name>
</gene>
<reference evidence="2 3" key="1">
    <citation type="journal article" date="2007" name="Archaea">
        <title>The genome of Hyperthermus butylicus: a sulfur-reducing, peptide fermenting, neutrophilic Crenarchaeote growing up to 108 degrees C.</title>
        <authorList>
            <person name="Brugger K."/>
            <person name="Chen L."/>
            <person name="Stark M."/>
            <person name="Zibat A."/>
            <person name="Redder P."/>
            <person name="Ruepp A."/>
            <person name="Awayez M."/>
            <person name="She Q."/>
            <person name="Garrett R.A."/>
            <person name="Klenk H.P."/>
        </authorList>
    </citation>
    <scope>NUCLEOTIDE SEQUENCE [LARGE SCALE GENOMIC DNA]</scope>
    <source>
        <strain evidence="3">DSM 5456 / JCM 9403 / PLM1-5</strain>
    </source>
</reference>
<proteinExistence type="predicted"/>
<dbReference type="PANTHER" id="PTHR37030:SF3">
    <property type="entry name" value="POLYMERASE NUCLEOTIDYL TRANSFERASE DOMAIN-CONTAINING PROTEIN"/>
    <property type="match status" value="1"/>
</dbReference>
<dbReference type="Proteomes" id="UP000002593">
    <property type="component" value="Chromosome"/>
</dbReference>
<dbReference type="CDD" id="cd05403">
    <property type="entry name" value="NT_KNTase_like"/>
    <property type="match status" value="1"/>
</dbReference>
<dbReference type="EMBL" id="CP000493">
    <property type="protein sequence ID" value="ABM81227.1"/>
    <property type="molecule type" value="Genomic_DNA"/>
</dbReference>
<dbReference type="EnsemblBacteria" id="ABM81227">
    <property type="protein sequence ID" value="ABM81227"/>
    <property type="gene ID" value="Hbut_1403"/>
</dbReference>